<evidence type="ECO:0000313" key="3">
    <source>
        <dbReference type="Proteomes" id="UP000193922"/>
    </source>
</evidence>
<keyword evidence="1" id="KW-0812">Transmembrane</keyword>
<feature type="transmembrane region" description="Helical" evidence="1">
    <location>
        <begin position="12"/>
        <end position="30"/>
    </location>
</feature>
<dbReference type="AlphaFoldDB" id="A0A1Y1W3U5"/>
<comment type="caution">
    <text evidence="2">The sequence shown here is derived from an EMBL/GenBank/DDBJ whole genome shotgun (WGS) entry which is preliminary data.</text>
</comment>
<dbReference type="OrthoDB" id="5577393at2759"/>
<dbReference type="RefSeq" id="XP_040741888.1">
    <property type="nucleotide sequence ID" value="XM_040885676.1"/>
</dbReference>
<keyword evidence="3" id="KW-1185">Reference proteome</keyword>
<dbReference type="EMBL" id="MCFD01000011">
    <property type="protein sequence ID" value="ORX68042.1"/>
    <property type="molecule type" value="Genomic_DNA"/>
</dbReference>
<evidence type="ECO:0000313" key="2">
    <source>
        <dbReference type="EMBL" id="ORX68042.1"/>
    </source>
</evidence>
<name>A0A1Y1W3U5_9FUNG</name>
<evidence type="ECO:0000256" key="1">
    <source>
        <dbReference type="SAM" id="Phobius"/>
    </source>
</evidence>
<keyword evidence="1" id="KW-0472">Membrane</keyword>
<dbReference type="Proteomes" id="UP000193922">
    <property type="component" value="Unassembled WGS sequence"/>
</dbReference>
<gene>
    <name evidence="2" type="ORF">DL89DRAFT_259261</name>
</gene>
<sequence length="167" mass="19601">MGHLQNSTKRSTMVSCWILGLTASITWTIIRIQRAAGYCNSMQWSHCGSWNEEYIYSLEEWTRRIGSSNVFMYRTRNKVPFPPDKRFHSGSDSFKVAFGFWTEFQQEMWKYFLENDTGPCYLDAVYQPSTDGFQIWALFFERNSQPVPVSYLITTWRLNAADQRLAA</sequence>
<reference evidence="2 3" key="1">
    <citation type="submission" date="2016-07" db="EMBL/GenBank/DDBJ databases">
        <title>Pervasive Adenine N6-methylation of Active Genes in Fungi.</title>
        <authorList>
            <consortium name="DOE Joint Genome Institute"/>
            <person name="Mondo S.J."/>
            <person name="Dannebaum R.O."/>
            <person name="Kuo R.C."/>
            <person name="Labutti K."/>
            <person name="Haridas S."/>
            <person name="Kuo A."/>
            <person name="Salamov A."/>
            <person name="Ahrendt S.R."/>
            <person name="Lipzen A."/>
            <person name="Sullivan W."/>
            <person name="Andreopoulos W.B."/>
            <person name="Clum A."/>
            <person name="Lindquist E."/>
            <person name="Daum C."/>
            <person name="Ramamoorthy G.K."/>
            <person name="Gryganskyi A."/>
            <person name="Culley D."/>
            <person name="Magnuson J.K."/>
            <person name="James T.Y."/>
            <person name="O'Malley M.A."/>
            <person name="Stajich J.E."/>
            <person name="Spatafora J.W."/>
            <person name="Visel A."/>
            <person name="Grigoriev I.V."/>
        </authorList>
    </citation>
    <scope>NUCLEOTIDE SEQUENCE [LARGE SCALE GENOMIC DNA]</scope>
    <source>
        <strain evidence="2 3">ATCC 12442</strain>
    </source>
</reference>
<organism evidence="2 3">
    <name type="scientific">Linderina pennispora</name>
    <dbReference type="NCBI Taxonomy" id="61395"/>
    <lineage>
        <taxon>Eukaryota</taxon>
        <taxon>Fungi</taxon>
        <taxon>Fungi incertae sedis</taxon>
        <taxon>Zoopagomycota</taxon>
        <taxon>Kickxellomycotina</taxon>
        <taxon>Kickxellomycetes</taxon>
        <taxon>Kickxellales</taxon>
        <taxon>Kickxellaceae</taxon>
        <taxon>Linderina</taxon>
    </lineage>
</organism>
<proteinExistence type="predicted"/>
<keyword evidence="1" id="KW-1133">Transmembrane helix</keyword>
<accession>A0A1Y1W3U5</accession>
<protein>
    <submittedName>
        <fullName evidence="2">Uncharacterized protein</fullName>
    </submittedName>
</protein>
<dbReference type="GeneID" id="63802324"/>